<accession>A0A843WR77</accession>
<dbReference type="PANTHER" id="PTHR46086:SF4">
    <property type="entry name" value="ALPHA_BETA-HYDROLASES SUPERFAMILY PROTEIN"/>
    <property type="match status" value="1"/>
</dbReference>
<dbReference type="InterPro" id="IPR029058">
    <property type="entry name" value="AB_hydrolase_fold"/>
</dbReference>
<protein>
    <recommendedName>
        <fullName evidence="1">Fungal lipase-type domain-containing protein</fullName>
    </recommendedName>
</protein>
<dbReference type="CDD" id="cd00519">
    <property type="entry name" value="Lipase_3"/>
    <property type="match status" value="1"/>
</dbReference>
<name>A0A843WR77_COLES</name>
<comment type="caution">
    <text evidence="2">The sequence shown here is derived from an EMBL/GenBank/DDBJ whole genome shotgun (WGS) entry which is preliminary data.</text>
</comment>
<dbReference type="GO" id="GO:0006629">
    <property type="term" value="P:lipid metabolic process"/>
    <property type="evidence" value="ECO:0007669"/>
    <property type="project" value="InterPro"/>
</dbReference>
<feature type="domain" description="Fungal lipase-type" evidence="1">
    <location>
        <begin position="99"/>
        <end position="266"/>
    </location>
</feature>
<dbReference type="SUPFAM" id="SSF53474">
    <property type="entry name" value="alpha/beta-Hydrolases"/>
    <property type="match status" value="1"/>
</dbReference>
<evidence type="ECO:0000313" key="3">
    <source>
        <dbReference type="Proteomes" id="UP000652761"/>
    </source>
</evidence>
<reference evidence="2" key="1">
    <citation type="submission" date="2017-07" db="EMBL/GenBank/DDBJ databases">
        <title>Taro Niue Genome Assembly and Annotation.</title>
        <authorList>
            <person name="Atibalentja N."/>
            <person name="Keating K."/>
            <person name="Fields C.J."/>
        </authorList>
    </citation>
    <scope>NUCLEOTIDE SEQUENCE</scope>
    <source>
        <strain evidence="2">Niue_2</strain>
        <tissue evidence="2">Leaf</tissue>
    </source>
</reference>
<dbReference type="InterPro" id="IPR044819">
    <property type="entry name" value="OBL-like"/>
</dbReference>
<dbReference type="Gene3D" id="3.40.50.1820">
    <property type="entry name" value="alpha/beta hydrolase"/>
    <property type="match status" value="1"/>
</dbReference>
<gene>
    <name evidence="2" type="ORF">Taro_039806</name>
</gene>
<keyword evidence="3" id="KW-1185">Reference proteome</keyword>
<dbReference type="Proteomes" id="UP000652761">
    <property type="component" value="Unassembled WGS sequence"/>
</dbReference>
<evidence type="ECO:0000313" key="2">
    <source>
        <dbReference type="EMBL" id="MQM06975.1"/>
    </source>
</evidence>
<dbReference type="Pfam" id="PF01764">
    <property type="entry name" value="Lipase_3"/>
    <property type="match status" value="1"/>
</dbReference>
<dbReference type="InterPro" id="IPR002921">
    <property type="entry name" value="Fungal_lipase-type"/>
</dbReference>
<dbReference type="PANTHER" id="PTHR46086">
    <property type="entry name" value="ALPHA/BETA-HYDROLASES SUPERFAMILY PROTEIN"/>
    <property type="match status" value="1"/>
</dbReference>
<dbReference type="GO" id="GO:0004806">
    <property type="term" value="F:triacylglycerol lipase activity"/>
    <property type="evidence" value="ECO:0007669"/>
    <property type="project" value="InterPro"/>
</dbReference>
<proteinExistence type="predicted"/>
<dbReference type="EMBL" id="NMUH01003754">
    <property type="protein sequence ID" value="MQM06975.1"/>
    <property type="molecule type" value="Genomic_DNA"/>
</dbReference>
<organism evidence="2 3">
    <name type="scientific">Colocasia esculenta</name>
    <name type="common">Wild taro</name>
    <name type="synonym">Arum esculentum</name>
    <dbReference type="NCBI Taxonomy" id="4460"/>
    <lineage>
        <taxon>Eukaryota</taxon>
        <taxon>Viridiplantae</taxon>
        <taxon>Streptophyta</taxon>
        <taxon>Embryophyta</taxon>
        <taxon>Tracheophyta</taxon>
        <taxon>Spermatophyta</taxon>
        <taxon>Magnoliopsida</taxon>
        <taxon>Liliopsida</taxon>
        <taxon>Araceae</taxon>
        <taxon>Aroideae</taxon>
        <taxon>Colocasieae</taxon>
        <taxon>Colocasia</taxon>
    </lineage>
</organism>
<sequence length="372" mass="42841">RVVKPDSKSASYRSALGFFDDREQLATTIPPGDSRYQASLSIMAAKLAYENEATVRHTVTNQWRMEFLGFFNCWNDYQSQFTTQAFMFCDKRSDRELIVVAFRGTQIFDTVQWCVDIDFSWYEIPGVGRVHGGFMKALGLQRHGGWPPEIGARGQVQQAGDPHHRPFAYYAIREKLREALRRNPEARFLVTGHSLGGALAVLFPTVLALHGEKEMLQKLEGLYTFGQPRVGDGRLGEFVGEHIDQPYTRYYRFVYCNDVVPRLPYDDTTLLFKHFGTCLYYNSLYTGEVMEEEPNKNYFSILYVIPKYFIAQWELIRGFFMGYREGSEYKEAWAMRVFRLVGLVIPGLPPHSPYDYVNATRIGTPILIQTAI</sequence>
<evidence type="ECO:0000259" key="1">
    <source>
        <dbReference type="Pfam" id="PF01764"/>
    </source>
</evidence>
<dbReference type="AlphaFoldDB" id="A0A843WR77"/>
<dbReference type="OrthoDB" id="438440at2759"/>
<feature type="non-terminal residue" evidence="2">
    <location>
        <position position="1"/>
    </location>
</feature>